<dbReference type="InterPro" id="IPR013078">
    <property type="entry name" value="His_Pase_superF_clade-1"/>
</dbReference>
<dbReference type="EC" id="3.1.3.73" evidence="1"/>
<sequence>MEVYLIRHTTPAIVKGTIYGRTDVPLAASFNQEKDNMLQKLPAKPDAVFSSPSSRCATLARHISTVYKTDERLYEVNFGQWEGKTWDTVDQKELDPWMQDFVNVSPPNGENMVQMQERVMRFWTEITQQPFDKVAVITHGGVIRIILAAMEDLPLISSFDIKVAFGDIYCVQTDSNGNLRLVSKIT</sequence>
<dbReference type="InterPro" id="IPR050275">
    <property type="entry name" value="PGM_Phosphatase"/>
</dbReference>
<accession>A0ABW4X013</accession>
<dbReference type="InterPro" id="IPR029033">
    <property type="entry name" value="His_PPase_superfam"/>
</dbReference>
<dbReference type="EMBL" id="JBHUHV010000042">
    <property type="protein sequence ID" value="MFD2068039.1"/>
    <property type="molecule type" value="Genomic_DNA"/>
</dbReference>
<evidence type="ECO:0000313" key="3">
    <source>
        <dbReference type="Proteomes" id="UP001597369"/>
    </source>
</evidence>
<organism evidence="2 3">
    <name type="scientific">Pontibacter silvestris</name>
    <dbReference type="NCBI Taxonomy" id="2305183"/>
    <lineage>
        <taxon>Bacteria</taxon>
        <taxon>Pseudomonadati</taxon>
        <taxon>Bacteroidota</taxon>
        <taxon>Cytophagia</taxon>
        <taxon>Cytophagales</taxon>
        <taxon>Hymenobacteraceae</taxon>
        <taxon>Pontibacter</taxon>
    </lineage>
</organism>
<dbReference type="Pfam" id="PF00300">
    <property type="entry name" value="His_Phos_1"/>
    <property type="match status" value="1"/>
</dbReference>
<comment type="caution">
    <text evidence="2">The sequence shown here is derived from an EMBL/GenBank/DDBJ whole genome shotgun (WGS) entry which is preliminary data.</text>
</comment>
<proteinExistence type="predicted"/>
<name>A0ABW4X013_9BACT</name>
<dbReference type="RefSeq" id="WP_229962361.1">
    <property type="nucleotide sequence ID" value="NZ_JAJJWI010000022.1"/>
</dbReference>
<dbReference type="SMART" id="SM00855">
    <property type="entry name" value="PGAM"/>
    <property type="match status" value="1"/>
</dbReference>
<dbReference type="CDD" id="cd07067">
    <property type="entry name" value="HP_PGM_like"/>
    <property type="match status" value="1"/>
</dbReference>
<evidence type="ECO:0000313" key="2">
    <source>
        <dbReference type="EMBL" id="MFD2068039.1"/>
    </source>
</evidence>
<dbReference type="Proteomes" id="UP001597369">
    <property type="component" value="Unassembled WGS sequence"/>
</dbReference>
<keyword evidence="2" id="KW-0378">Hydrolase</keyword>
<gene>
    <name evidence="2" type="primary">cobC</name>
    <name evidence="2" type="ORF">ACFSKU_14175</name>
</gene>
<evidence type="ECO:0000256" key="1">
    <source>
        <dbReference type="NCBIfam" id="TIGR03162"/>
    </source>
</evidence>
<dbReference type="SUPFAM" id="SSF53254">
    <property type="entry name" value="Phosphoglycerate mutase-like"/>
    <property type="match status" value="1"/>
</dbReference>
<dbReference type="Gene3D" id="3.40.50.1240">
    <property type="entry name" value="Phosphoglycerate mutase-like"/>
    <property type="match status" value="1"/>
</dbReference>
<dbReference type="PANTHER" id="PTHR48100">
    <property type="entry name" value="BROAD-SPECIFICITY PHOSPHATASE YOR283W-RELATED"/>
    <property type="match status" value="1"/>
</dbReference>
<dbReference type="InterPro" id="IPR017578">
    <property type="entry name" value="Ribazole_CobC"/>
</dbReference>
<reference evidence="3" key="1">
    <citation type="journal article" date="2019" name="Int. J. Syst. Evol. Microbiol.">
        <title>The Global Catalogue of Microorganisms (GCM) 10K type strain sequencing project: providing services to taxonomists for standard genome sequencing and annotation.</title>
        <authorList>
            <consortium name="The Broad Institute Genomics Platform"/>
            <consortium name="The Broad Institute Genome Sequencing Center for Infectious Disease"/>
            <person name="Wu L."/>
            <person name="Ma J."/>
        </authorList>
    </citation>
    <scope>NUCLEOTIDE SEQUENCE [LARGE SCALE GENOMIC DNA]</scope>
    <source>
        <strain evidence="3">JCM 16545</strain>
    </source>
</reference>
<dbReference type="GO" id="GO:0043755">
    <property type="term" value="F:alpha-ribazole phosphatase activity"/>
    <property type="evidence" value="ECO:0007669"/>
    <property type="project" value="UniProtKB-EC"/>
</dbReference>
<keyword evidence="3" id="KW-1185">Reference proteome</keyword>
<dbReference type="NCBIfam" id="TIGR03162">
    <property type="entry name" value="ribazole_cobC"/>
    <property type="match status" value="1"/>
</dbReference>
<dbReference type="PANTHER" id="PTHR48100:SF59">
    <property type="entry name" value="ADENOSYLCOBALAMIN_ALPHA-RIBAZOLE PHOSPHATASE"/>
    <property type="match status" value="1"/>
</dbReference>
<protein>
    <recommendedName>
        <fullName evidence="1">Alpha-ribazole phosphatase</fullName>
        <ecNumber evidence="1">3.1.3.73</ecNumber>
    </recommendedName>
</protein>